<dbReference type="GO" id="GO:0006310">
    <property type="term" value="P:DNA recombination"/>
    <property type="evidence" value="ECO:0007669"/>
    <property type="project" value="UniProtKB-UniRule"/>
</dbReference>
<protein>
    <recommendedName>
        <fullName evidence="2 7">DNA repair protein RecO</fullName>
    </recommendedName>
    <alternativeName>
        <fullName evidence="6 7">Recombination protein O</fullName>
    </alternativeName>
</protein>
<dbReference type="PANTHER" id="PTHR33991">
    <property type="entry name" value="DNA REPAIR PROTEIN RECO"/>
    <property type="match status" value="1"/>
</dbReference>
<evidence type="ECO:0000313" key="10">
    <source>
        <dbReference type="Proteomes" id="UP000463975"/>
    </source>
</evidence>
<dbReference type="KEGG" id="bomb:GT348_03365"/>
<feature type="domain" description="DNA replication/recombination mediator RecO N-terminal" evidence="8">
    <location>
        <begin position="1"/>
        <end position="75"/>
    </location>
</feature>
<keyword evidence="10" id="KW-1185">Reference proteome</keyword>
<proteinExistence type="inferred from homology"/>
<accession>A0A6P1NIE6</accession>
<dbReference type="Gene3D" id="2.40.50.140">
    <property type="entry name" value="Nucleic acid-binding proteins"/>
    <property type="match status" value="1"/>
</dbReference>
<dbReference type="SUPFAM" id="SSF57863">
    <property type="entry name" value="ArfGap/RecO-like zinc finger"/>
    <property type="match status" value="1"/>
</dbReference>
<keyword evidence="4 7" id="KW-0233">DNA recombination</keyword>
<dbReference type="Proteomes" id="UP000463975">
    <property type="component" value="Chromosome"/>
</dbReference>
<comment type="similarity">
    <text evidence="1 7">Belongs to the RecO family.</text>
</comment>
<gene>
    <name evidence="7 9" type="primary">recO</name>
    <name evidence="9" type="ORF">GT348_03365</name>
</gene>
<dbReference type="HAMAP" id="MF_00201">
    <property type="entry name" value="RecO"/>
    <property type="match status" value="1"/>
</dbReference>
<evidence type="ECO:0000256" key="2">
    <source>
        <dbReference type="ARBA" id="ARBA00021310"/>
    </source>
</evidence>
<dbReference type="SUPFAM" id="SSF50249">
    <property type="entry name" value="Nucleic acid-binding proteins"/>
    <property type="match status" value="1"/>
</dbReference>
<organism evidence="9 10">
    <name type="scientific">Aristophania vespae</name>
    <dbReference type="NCBI Taxonomy" id="2697033"/>
    <lineage>
        <taxon>Bacteria</taxon>
        <taxon>Pseudomonadati</taxon>
        <taxon>Pseudomonadota</taxon>
        <taxon>Alphaproteobacteria</taxon>
        <taxon>Acetobacterales</taxon>
        <taxon>Acetobacteraceae</taxon>
        <taxon>Aristophania</taxon>
    </lineage>
</organism>
<evidence type="ECO:0000256" key="6">
    <source>
        <dbReference type="ARBA" id="ARBA00033409"/>
    </source>
</evidence>
<dbReference type="InterPro" id="IPR037278">
    <property type="entry name" value="ARFGAP/RecO"/>
</dbReference>
<name>A0A6P1NIE6_9PROT</name>
<comment type="function">
    <text evidence="7">Involved in DNA repair and RecF pathway recombination.</text>
</comment>
<evidence type="ECO:0000256" key="1">
    <source>
        <dbReference type="ARBA" id="ARBA00007452"/>
    </source>
</evidence>
<dbReference type="Pfam" id="PF11967">
    <property type="entry name" value="RecO_N"/>
    <property type="match status" value="1"/>
</dbReference>
<dbReference type="NCBIfam" id="TIGR00613">
    <property type="entry name" value="reco"/>
    <property type="match status" value="1"/>
</dbReference>
<keyword evidence="5 7" id="KW-0234">DNA repair</keyword>
<evidence type="ECO:0000313" key="9">
    <source>
        <dbReference type="EMBL" id="QHI95432.1"/>
    </source>
</evidence>
<dbReference type="PANTHER" id="PTHR33991:SF1">
    <property type="entry name" value="DNA REPAIR PROTEIN RECO"/>
    <property type="match status" value="1"/>
</dbReference>
<reference evidence="9 10" key="1">
    <citation type="submission" date="2020-01" db="EMBL/GenBank/DDBJ databases">
        <title>Genome sequencing of strain KACC 21507.</title>
        <authorList>
            <person name="Heo J."/>
            <person name="Kim S.-J."/>
            <person name="Kim J.-S."/>
            <person name="Hong S.-B."/>
            <person name="Kwon S.-W."/>
        </authorList>
    </citation>
    <scope>NUCLEOTIDE SEQUENCE [LARGE SCALE GENOMIC DNA]</scope>
    <source>
        <strain evidence="9 10">KACC 21507</strain>
    </source>
</reference>
<dbReference type="GO" id="GO:0006302">
    <property type="term" value="P:double-strand break repair"/>
    <property type="evidence" value="ECO:0007669"/>
    <property type="project" value="TreeGrafter"/>
</dbReference>
<dbReference type="InterPro" id="IPR042242">
    <property type="entry name" value="RecO_C"/>
</dbReference>
<dbReference type="Gene3D" id="1.20.1440.120">
    <property type="entry name" value="Recombination protein O, C-terminal domain"/>
    <property type="match status" value="1"/>
</dbReference>
<dbReference type="AlphaFoldDB" id="A0A6P1NIE6"/>
<evidence type="ECO:0000256" key="7">
    <source>
        <dbReference type="HAMAP-Rule" id="MF_00201"/>
    </source>
</evidence>
<dbReference type="RefSeq" id="WP_160618509.1">
    <property type="nucleotide sequence ID" value="NZ_CP047652.1"/>
</dbReference>
<dbReference type="InterPro" id="IPR022572">
    <property type="entry name" value="DNA_rep/recomb_RecO_N"/>
</dbReference>
<sequence length="240" mass="27033">MEWEAPAIILRSELQGETSLIVTVFTQTHGVSRGMVKGGNSSRHRSIWQVGNIIMVRWKARLAEQLGNFTAEPVKIIAARLLDFPLSLALMTSSCALLVSTLPDKEPYPDLFNHLVRLFNAMAVFPNEPPFADYIRWEVLLLEQLGYGLDLTQCTVTGRKTDLKFLSPRTGKAVSEEGAGEWKSRLFILPSFLLNDHESGTLEQWKQGLLITTHFLEKAVFGSFHRDLPAARKRLLEKLS</sequence>
<evidence type="ECO:0000256" key="3">
    <source>
        <dbReference type="ARBA" id="ARBA00022763"/>
    </source>
</evidence>
<evidence type="ECO:0000259" key="8">
    <source>
        <dbReference type="Pfam" id="PF11967"/>
    </source>
</evidence>
<dbReference type="GO" id="GO:0043590">
    <property type="term" value="C:bacterial nucleoid"/>
    <property type="evidence" value="ECO:0007669"/>
    <property type="project" value="TreeGrafter"/>
</dbReference>
<dbReference type="InterPro" id="IPR003717">
    <property type="entry name" value="RecO"/>
</dbReference>
<keyword evidence="3 7" id="KW-0227">DNA damage</keyword>
<dbReference type="EMBL" id="CP047652">
    <property type="protein sequence ID" value="QHI95432.1"/>
    <property type="molecule type" value="Genomic_DNA"/>
</dbReference>
<dbReference type="Pfam" id="PF02565">
    <property type="entry name" value="RecO_C"/>
    <property type="match status" value="1"/>
</dbReference>
<evidence type="ECO:0000256" key="5">
    <source>
        <dbReference type="ARBA" id="ARBA00023204"/>
    </source>
</evidence>
<evidence type="ECO:0000256" key="4">
    <source>
        <dbReference type="ARBA" id="ARBA00023172"/>
    </source>
</evidence>
<dbReference type="InterPro" id="IPR012340">
    <property type="entry name" value="NA-bd_OB-fold"/>
</dbReference>